<proteinExistence type="predicted"/>
<accession>A0A9N9JDT6</accession>
<keyword evidence="2" id="KW-1185">Reference proteome</keyword>
<feature type="non-terminal residue" evidence="1">
    <location>
        <position position="65"/>
    </location>
</feature>
<gene>
    <name evidence="1" type="ORF">DERYTH_LOCUS19275</name>
</gene>
<organism evidence="1 2">
    <name type="scientific">Dentiscutata erythropus</name>
    <dbReference type="NCBI Taxonomy" id="1348616"/>
    <lineage>
        <taxon>Eukaryota</taxon>
        <taxon>Fungi</taxon>
        <taxon>Fungi incertae sedis</taxon>
        <taxon>Mucoromycota</taxon>
        <taxon>Glomeromycotina</taxon>
        <taxon>Glomeromycetes</taxon>
        <taxon>Diversisporales</taxon>
        <taxon>Gigasporaceae</taxon>
        <taxon>Dentiscutata</taxon>
    </lineage>
</organism>
<dbReference type="EMBL" id="CAJVPY010020863">
    <property type="protein sequence ID" value="CAG8777320.1"/>
    <property type="molecule type" value="Genomic_DNA"/>
</dbReference>
<reference evidence="1" key="1">
    <citation type="submission" date="2021-06" db="EMBL/GenBank/DDBJ databases">
        <authorList>
            <person name="Kallberg Y."/>
            <person name="Tangrot J."/>
            <person name="Rosling A."/>
        </authorList>
    </citation>
    <scope>NUCLEOTIDE SEQUENCE</scope>
    <source>
        <strain evidence="1">MA453B</strain>
    </source>
</reference>
<evidence type="ECO:0000313" key="1">
    <source>
        <dbReference type="EMBL" id="CAG8777320.1"/>
    </source>
</evidence>
<dbReference type="AlphaFoldDB" id="A0A9N9JDT6"/>
<name>A0A9N9JDT6_9GLOM</name>
<dbReference type="Proteomes" id="UP000789405">
    <property type="component" value="Unassembled WGS sequence"/>
</dbReference>
<comment type="caution">
    <text evidence="1">The sequence shown here is derived from an EMBL/GenBank/DDBJ whole genome shotgun (WGS) entry which is preliminary data.</text>
</comment>
<sequence>GNFVVREENVFEEIGVDKSVGVLEGNERNVLEKNEVIVLKNSEEENEKILISAADEASAAHEGGK</sequence>
<protein>
    <submittedName>
        <fullName evidence="1">2862_t:CDS:1</fullName>
    </submittedName>
</protein>
<feature type="non-terminal residue" evidence="1">
    <location>
        <position position="1"/>
    </location>
</feature>
<evidence type="ECO:0000313" key="2">
    <source>
        <dbReference type="Proteomes" id="UP000789405"/>
    </source>
</evidence>